<dbReference type="FunFam" id="2.40.30.10:FF:000008">
    <property type="entry name" value="Translation initiation factor IF-2"/>
    <property type="match status" value="1"/>
</dbReference>
<dbReference type="Pfam" id="PF22042">
    <property type="entry name" value="EF-G_D2"/>
    <property type="match status" value="1"/>
</dbReference>
<dbReference type="PROSITE" id="PS01176">
    <property type="entry name" value="IF2"/>
    <property type="match status" value="1"/>
</dbReference>
<feature type="region of interest" description="Disordered" evidence="12">
    <location>
        <begin position="49"/>
        <end position="195"/>
    </location>
</feature>
<evidence type="ECO:0000313" key="14">
    <source>
        <dbReference type="EMBL" id="VNQ88607.1"/>
    </source>
</evidence>
<dbReference type="GO" id="GO:0005525">
    <property type="term" value="F:GTP binding"/>
    <property type="evidence" value="ECO:0007669"/>
    <property type="project" value="UniProtKB-KW"/>
</dbReference>
<dbReference type="PROSITE" id="PS51722">
    <property type="entry name" value="G_TR_2"/>
    <property type="match status" value="1"/>
</dbReference>
<dbReference type="GO" id="GO:0005829">
    <property type="term" value="C:cytosol"/>
    <property type="evidence" value="ECO:0007669"/>
    <property type="project" value="TreeGrafter"/>
</dbReference>
<keyword evidence="8 10" id="KW-0342">GTP-binding</keyword>
<feature type="binding site" evidence="10">
    <location>
        <begin position="487"/>
        <end position="491"/>
    </location>
    <ligand>
        <name>GTP</name>
        <dbReference type="ChEBI" id="CHEBI:37565"/>
    </ligand>
</feature>
<feature type="binding site" evidence="10">
    <location>
        <begin position="441"/>
        <end position="448"/>
    </location>
    <ligand>
        <name>GTP</name>
        <dbReference type="ChEBI" id="CHEBI:37565"/>
    </ligand>
</feature>
<dbReference type="InterPro" id="IPR000795">
    <property type="entry name" value="T_Tr_GTP-bd_dom"/>
</dbReference>
<evidence type="ECO:0000256" key="12">
    <source>
        <dbReference type="SAM" id="MobiDB-lite"/>
    </source>
</evidence>
<dbReference type="Gene3D" id="2.40.30.10">
    <property type="entry name" value="Translation factors"/>
    <property type="match status" value="2"/>
</dbReference>
<evidence type="ECO:0000256" key="8">
    <source>
        <dbReference type="ARBA" id="ARBA00023134"/>
    </source>
</evidence>
<dbReference type="InterPro" id="IPR009000">
    <property type="entry name" value="Transl_B-barrel_sf"/>
</dbReference>
<dbReference type="FunFam" id="1.10.10.2480:FF:000003">
    <property type="entry name" value="Translation initiation factor IF-2"/>
    <property type="match status" value="1"/>
</dbReference>
<evidence type="ECO:0000256" key="2">
    <source>
        <dbReference type="ARBA" id="ARBA00007733"/>
    </source>
</evidence>
<evidence type="ECO:0000256" key="5">
    <source>
        <dbReference type="ARBA" id="ARBA00022540"/>
    </source>
</evidence>
<comment type="similarity">
    <text evidence="2 10 11">Belongs to the TRAFAC class translation factor GTPase superfamily. Classic translation factor GTPase family. IF-2 subfamily.</text>
</comment>
<feature type="binding site" evidence="10">
    <location>
        <begin position="541"/>
        <end position="544"/>
    </location>
    <ligand>
        <name>GTP</name>
        <dbReference type="ChEBI" id="CHEBI:37565"/>
    </ligand>
</feature>
<feature type="compositionally biased region" description="Basic and acidic residues" evidence="12">
    <location>
        <begin position="337"/>
        <end position="346"/>
    </location>
</feature>
<keyword evidence="5 10" id="KW-0396">Initiation factor</keyword>
<feature type="region of interest" description="Disordered" evidence="12">
    <location>
        <begin position="260"/>
        <end position="346"/>
    </location>
</feature>
<dbReference type="FunFam" id="2.40.30.10:FF:000007">
    <property type="entry name" value="Translation initiation factor IF-2"/>
    <property type="match status" value="1"/>
</dbReference>
<dbReference type="EMBL" id="CAATIU010000008">
    <property type="protein sequence ID" value="VNQ88607.1"/>
    <property type="molecule type" value="Genomic_DNA"/>
</dbReference>
<evidence type="ECO:0000259" key="13">
    <source>
        <dbReference type="PROSITE" id="PS51722"/>
    </source>
</evidence>
<keyword evidence="6 10" id="KW-0547">Nucleotide-binding</keyword>
<dbReference type="NCBIfam" id="TIGR00231">
    <property type="entry name" value="small_GTP"/>
    <property type="match status" value="1"/>
</dbReference>
<dbReference type="InterPro" id="IPR015760">
    <property type="entry name" value="TIF_IF2"/>
</dbReference>
<dbReference type="InterPro" id="IPR006847">
    <property type="entry name" value="IF2_N"/>
</dbReference>
<dbReference type="SUPFAM" id="SSF50447">
    <property type="entry name" value="Translation proteins"/>
    <property type="match status" value="2"/>
</dbReference>
<accession>A0A4J2G7I7</accession>
<dbReference type="PANTHER" id="PTHR43381:SF5">
    <property type="entry name" value="TR-TYPE G DOMAIN-CONTAINING PROTEIN"/>
    <property type="match status" value="1"/>
</dbReference>
<proteinExistence type="inferred from homology"/>
<comment type="function">
    <text evidence="9 10 11">One of the essential components for the initiation of protein synthesis. Protects formylmethionyl-tRNA from spontaneous hydrolysis and promotes its binding to the 30S ribosomal subunits. Also involved in the hydrolysis of GTP during the formation of the 70S ribosomal complex.</text>
</comment>
<dbReference type="InterPro" id="IPR044145">
    <property type="entry name" value="IF2_II"/>
</dbReference>
<dbReference type="SUPFAM" id="SSF52540">
    <property type="entry name" value="P-loop containing nucleoside triphosphate hydrolases"/>
    <property type="match status" value="1"/>
</dbReference>
<keyword evidence="4 10" id="KW-0963">Cytoplasm</keyword>
<evidence type="ECO:0000256" key="11">
    <source>
        <dbReference type="RuleBase" id="RU000644"/>
    </source>
</evidence>
<dbReference type="GO" id="GO:0003924">
    <property type="term" value="F:GTPase activity"/>
    <property type="evidence" value="ECO:0007669"/>
    <property type="project" value="UniProtKB-UniRule"/>
</dbReference>
<comment type="subcellular location">
    <subcellularLocation>
        <location evidence="1 10">Cytoplasm</location>
    </subcellularLocation>
</comment>
<evidence type="ECO:0000256" key="10">
    <source>
        <dbReference type="HAMAP-Rule" id="MF_00100"/>
    </source>
</evidence>
<dbReference type="FunFam" id="3.40.50.10050:FF:000001">
    <property type="entry name" value="Translation initiation factor IF-2"/>
    <property type="match status" value="1"/>
</dbReference>
<dbReference type="Pfam" id="PF11987">
    <property type="entry name" value="IF-2"/>
    <property type="match status" value="1"/>
</dbReference>
<protein>
    <recommendedName>
        <fullName evidence="3 10">Translation initiation factor IF-2</fullName>
    </recommendedName>
</protein>
<dbReference type="GO" id="GO:0003743">
    <property type="term" value="F:translation initiation factor activity"/>
    <property type="evidence" value="ECO:0007669"/>
    <property type="project" value="UniProtKB-UniRule"/>
</dbReference>
<dbReference type="Gene3D" id="1.10.10.2480">
    <property type="match status" value="1"/>
</dbReference>
<dbReference type="Pfam" id="PF04760">
    <property type="entry name" value="IF2_N"/>
    <property type="match status" value="2"/>
</dbReference>
<evidence type="ECO:0000256" key="7">
    <source>
        <dbReference type="ARBA" id="ARBA00022917"/>
    </source>
</evidence>
<evidence type="ECO:0000256" key="1">
    <source>
        <dbReference type="ARBA" id="ARBA00004496"/>
    </source>
</evidence>
<evidence type="ECO:0000256" key="4">
    <source>
        <dbReference type="ARBA" id="ARBA00022490"/>
    </source>
</evidence>
<feature type="compositionally biased region" description="Low complexity" evidence="12">
    <location>
        <begin position="49"/>
        <end position="67"/>
    </location>
</feature>
<dbReference type="InterPro" id="IPR027417">
    <property type="entry name" value="P-loop_NTPase"/>
</dbReference>
<dbReference type="CDD" id="cd03702">
    <property type="entry name" value="IF2_mtIF2_II"/>
    <property type="match status" value="1"/>
</dbReference>
<dbReference type="InterPro" id="IPR005225">
    <property type="entry name" value="Small_GTP-bd"/>
</dbReference>
<dbReference type="SUPFAM" id="SSF52156">
    <property type="entry name" value="Initiation factor IF2/eIF5b, domain 3"/>
    <property type="match status" value="1"/>
</dbReference>
<dbReference type="InterPro" id="IPR000178">
    <property type="entry name" value="TF_IF2_bacterial-like"/>
</dbReference>
<feature type="compositionally biased region" description="Basic and acidic residues" evidence="12">
    <location>
        <begin position="157"/>
        <end position="167"/>
    </location>
</feature>
<name>A0A4J2G7I7_STREE</name>
<gene>
    <name evidence="10 14" type="primary">infB</name>
    <name evidence="14" type="ORF">SAMEA3172912_01374</name>
</gene>
<dbReference type="PANTHER" id="PTHR43381">
    <property type="entry name" value="TRANSLATION INITIATION FACTOR IF-2-RELATED"/>
    <property type="match status" value="1"/>
</dbReference>
<dbReference type="HAMAP" id="MF_00100_B">
    <property type="entry name" value="IF_2_B"/>
    <property type="match status" value="1"/>
</dbReference>
<feature type="compositionally biased region" description="Basic and acidic residues" evidence="12">
    <location>
        <begin position="110"/>
        <end position="125"/>
    </location>
</feature>
<dbReference type="CDD" id="cd01887">
    <property type="entry name" value="IF2_eIF5B"/>
    <property type="match status" value="1"/>
</dbReference>
<feature type="domain" description="Tr-type G" evidence="13">
    <location>
        <begin position="432"/>
        <end position="599"/>
    </location>
</feature>
<dbReference type="Pfam" id="PF00009">
    <property type="entry name" value="GTP_EFTU"/>
    <property type="match status" value="1"/>
</dbReference>
<feature type="compositionally biased region" description="Basic and acidic residues" evidence="12">
    <location>
        <begin position="68"/>
        <end position="90"/>
    </location>
</feature>
<dbReference type="InterPro" id="IPR053905">
    <property type="entry name" value="EF-G-like_DII"/>
</dbReference>
<dbReference type="Gene3D" id="3.40.50.300">
    <property type="entry name" value="P-loop containing nucleotide triphosphate hydrolases"/>
    <property type="match status" value="1"/>
</dbReference>
<dbReference type="InterPro" id="IPR023115">
    <property type="entry name" value="TIF_IF2_dom3"/>
</dbReference>
<feature type="compositionally biased region" description="Low complexity" evidence="12">
    <location>
        <begin position="129"/>
        <end position="141"/>
    </location>
</feature>
<reference evidence="14" key="1">
    <citation type="submission" date="2019-04" db="EMBL/GenBank/DDBJ databases">
        <authorList>
            <consortium name="Pathogen Informatics"/>
        </authorList>
    </citation>
    <scope>NUCLEOTIDE SEQUENCE</scope>
    <source>
        <strain evidence="14">GPSC23</strain>
    </source>
</reference>
<dbReference type="CDD" id="cd03692">
    <property type="entry name" value="mtIF2_IVc"/>
    <property type="match status" value="1"/>
</dbReference>
<organism evidence="14">
    <name type="scientific">Streptococcus pneumoniae</name>
    <dbReference type="NCBI Taxonomy" id="1313"/>
    <lineage>
        <taxon>Bacteria</taxon>
        <taxon>Bacillati</taxon>
        <taxon>Bacillota</taxon>
        <taxon>Bacilli</taxon>
        <taxon>Lactobacillales</taxon>
        <taxon>Streptococcaceae</taxon>
        <taxon>Streptococcus</taxon>
    </lineage>
</organism>
<feature type="compositionally biased region" description="Basic and acidic residues" evidence="12">
    <location>
        <begin position="262"/>
        <end position="295"/>
    </location>
</feature>
<sequence>MSKKRLYEIAKELGKESKEVVARAKELGLDVKSHSSSVEEAVAAKIAASFKPTAAPKVEAKPAAPKVSAEKKTEKSEPAKPAVAKEEAKPAEPVAPKTEKVAAKPQSRNFKAEREARAKEQAERRKQNKGNNRDQQQNGNRQKNDGRNGGKQGQSNRDNRRFNDQAKKQQGQQKRRNERRQQEDKRSNQAAPRIDFKARAAALKAEQNAEYARSSEERFKQYQAAKEALAQANKRKEPEEIFEEAAKLAEQAQQVQAVVEVVPEKKEPAVDTRRKKQARPDKNRDDYDHEEDGPRKQQKNRSSQNQVRNQKNSNWNNNKKNKKGNNKNNRNQTPKPVTERKFHELPTEFEYTDGMTVAEIAKRIKREPAEIVKKLFMMGVMATQNQSLDGETIELLMVDYGIEAKQKVEVDNADIERFFVEDGYLNEDELVERPPVVTIMGHVDHGKTTLLDTLRNSRVATGEAGGITQHIGAYQIVENGKKITFLDTPGHAAFTSMRARGASVTDITILVVAADDGVMPQTIEAINHSKAANVPIIVAINKIDKPGANPERVIGELAEHGVMSTAWGGDSEFVEISAKFNQNIEELLETVLLVAEIQELKADPTVRAIGTVIEARLDKGKGAVATLLVQQGTLNVQDPIVVGNTFGRVRAMTNDLGRRVKVAGPSTPVSITGLNEAPMAGDHFAVYEDEKSARAAGEERAKRALMKQRQATQRVSLENLFDTLKAGELKSVNVIIKADVQGSVEALSASLQKIDVEGVKVTIVHSAVGAINESDVTLAEASNAFIVGFNVRPTPQARQQAEADDVEIRLHSIIYKVIEEMEEAMKGMLDPEFEEKVIGEAVIRETFKVSKVGTIGGFMVINGKVARDSKVRVIRDGVVIYDGELASLKHYKDDVKEVTNGREGGLMIDGYNDIKMDDVIEAYVMEEIKR</sequence>
<evidence type="ECO:0000256" key="3">
    <source>
        <dbReference type="ARBA" id="ARBA00020675"/>
    </source>
</evidence>
<feature type="region of interest" description="G-domain" evidence="10">
    <location>
        <begin position="435"/>
        <end position="583"/>
    </location>
</feature>
<evidence type="ECO:0000256" key="9">
    <source>
        <dbReference type="ARBA" id="ARBA00025162"/>
    </source>
</evidence>
<dbReference type="NCBIfam" id="TIGR00487">
    <property type="entry name" value="IF-2"/>
    <property type="match status" value="1"/>
</dbReference>
<dbReference type="AlphaFoldDB" id="A0A4J2G7I7"/>
<feature type="compositionally biased region" description="Low complexity" evidence="12">
    <location>
        <begin position="309"/>
        <end position="318"/>
    </location>
</feature>
<dbReference type="InterPro" id="IPR036925">
    <property type="entry name" value="TIF_IF2_dom3_sf"/>
</dbReference>
<dbReference type="FunFam" id="3.40.50.300:FF:000019">
    <property type="entry name" value="Translation initiation factor IF-2"/>
    <property type="match status" value="1"/>
</dbReference>
<keyword evidence="7 10" id="KW-0648">Protein biosynthesis</keyword>
<evidence type="ECO:0000256" key="6">
    <source>
        <dbReference type="ARBA" id="ARBA00022741"/>
    </source>
</evidence>
<dbReference type="Gene3D" id="3.40.50.10050">
    <property type="entry name" value="Translation initiation factor IF- 2, domain 3"/>
    <property type="match status" value="1"/>
</dbReference>